<feature type="domain" description="FdhE N-terminal" evidence="4">
    <location>
        <begin position="24"/>
        <end position="180"/>
    </location>
</feature>
<dbReference type="Pfam" id="PF24860">
    <property type="entry name" value="FdhE_C"/>
    <property type="match status" value="1"/>
</dbReference>
<dbReference type="InterPro" id="IPR006452">
    <property type="entry name" value="Formate_DH_accessory"/>
</dbReference>
<dbReference type="InterPro" id="IPR056797">
    <property type="entry name" value="FdhE_central"/>
</dbReference>
<dbReference type="OrthoDB" id="9794151at2"/>
<feature type="domain" description="FdhE central" evidence="5">
    <location>
        <begin position="197"/>
        <end position="235"/>
    </location>
</feature>
<evidence type="ECO:0000256" key="2">
    <source>
        <dbReference type="HAMAP-Rule" id="MF_00611"/>
    </source>
</evidence>
<dbReference type="GO" id="GO:0008199">
    <property type="term" value="F:ferric iron binding"/>
    <property type="evidence" value="ECO:0007669"/>
    <property type="project" value="TreeGrafter"/>
</dbReference>
<reference evidence="7 8" key="1">
    <citation type="submission" date="2018-05" db="EMBL/GenBank/DDBJ databases">
        <title>Complete genome sequence of Massilia oculi sp. nov. CCUG 43427T (=DSM 26321T), the type strain of M. oculi, and comparison with genome sequences of other Massilia strains.</title>
        <authorList>
            <person name="Zhu B."/>
        </authorList>
    </citation>
    <scope>NUCLEOTIDE SEQUENCE [LARGE SCALE GENOMIC DNA]</scope>
    <source>
        <strain evidence="7 8">CCUG 43427</strain>
    </source>
</reference>
<evidence type="ECO:0000313" key="8">
    <source>
        <dbReference type="Proteomes" id="UP000245820"/>
    </source>
</evidence>
<dbReference type="Gene3D" id="3.90.1670.10">
    <property type="entry name" value="FdhE-like domain"/>
    <property type="match status" value="1"/>
</dbReference>
<dbReference type="AlphaFoldDB" id="A0A2S2DCR0"/>
<keyword evidence="8" id="KW-1185">Reference proteome</keyword>
<name>A0A2S2DCR0_9BURK</name>
<protein>
    <recommendedName>
        <fullName evidence="2">Protein FdhE homolog</fullName>
    </recommendedName>
</protein>
<dbReference type="SUPFAM" id="SSF144020">
    <property type="entry name" value="FdhE-like"/>
    <property type="match status" value="1"/>
</dbReference>
<dbReference type="PANTHER" id="PTHR37689:SF1">
    <property type="entry name" value="PROTEIN FDHE"/>
    <property type="match status" value="1"/>
</dbReference>
<dbReference type="EMBL" id="CP029343">
    <property type="protein sequence ID" value="AWL03127.1"/>
    <property type="molecule type" value="Genomic_DNA"/>
</dbReference>
<dbReference type="PIRSF" id="PIRSF018296">
    <property type="entry name" value="Format_dh_formtn"/>
    <property type="match status" value="1"/>
</dbReference>
<keyword evidence="1 2" id="KW-0963">Cytoplasm</keyword>
<dbReference type="HAMAP" id="MF_00611">
    <property type="entry name" value="FdeH"/>
    <property type="match status" value="1"/>
</dbReference>
<sequence length="343" mass="36837">MSVTKATPLLSPEEIAVRSGQQMPYLHLPVRAELFATRETRLRELAAGHAMRDFLLFAAELARVQHEVLQDYPAVALPGGDDLLAAGRAAQAPLPAPLWPRDPAWRAALRRMLELLAPRLSGSPAQAAVQDLLAASDDHLEGQAELLLQGAAGLDMSAAPLVAAGLQVYWSHMVLAVQQAHGAARQEPFGRTLDVTLCPCCGSLPTSSVTRLDAGGSNFRYLNCSLCSTQWHMVRVKCSHCQSTKGIHYHSLQALATDGAQEDTAQASVQAETCDECGHYLKIVRMERDLHVDPVADDVATLTLDILVSEAGYQPHGVNLLLLTGGEEEPSDDDGASSQSRSN</sequence>
<dbReference type="Pfam" id="PF04216">
    <property type="entry name" value="FdhE_N"/>
    <property type="match status" value="1"/>
</dbReference>
<evidence type="ECO:0000256" key="1">
    <source>
        <dbReference type="ARBA" id="ARBA00022490"/>
    </source>
</evidence>
<feature type="region of interest" description="Disordered" evidence="3">
    <location>
        <begin position="324"/>
        <end position="343"/>
    </location>
</feature>
<dbReference type="InterPro" id="IPR056774">
    <property type="entry name" value="FdhE_N"/>
</dbReference>
<evidence type="ECO:0000259" key="6">
    <source>
        <dbReference type="Pfam" id="PF24860"/>
    </source>
</evidence>
<dbReference type="PANTHER" id="PTHR37689">
    <property type="entry name" value="PROTEIN FDHE"/>
    <property type="match status" value="1"/>
</dbReference>
<dbReference type="Pfam" id="PF24859">
    <property type="entry name" value="FdhE_central"/>
    <property type="match status" value="1"/>
</dbReference>
<comment type="subcellular location">
    <subcellularLocation>
        <location evidence="2">Cytoplasm</location>
    </subcellularLocation>
</comment>
<dbReference type="InterPro" id="IPR024064">
    <property type="entry name" value="FdhE-like_sf"/>
</dbReference>
<dbReference type="KEGG" id="mtim:DIR46_00750"/>
<organism evidence="7 8">
    <name type="scientific">Massilia oculi</name>
    <dbReference type="NCBI Taxonomy" id="945844"/>
    <lineage>
        <taxon>Bacteria</taxon>
        <taxon>Pseudomonadati</taxon>
        <taxon>Pseudomonadota</taxon>
        <taxon>Betaproteobacteria</taxon>
        <taxon>Burkholderiales</taxon>
        <taxon>Oxalobacteraceae</taxon>
        <taxon>Telluria group</taxon>
        <taxon>Massilia</taxon>
    </lineage>
</organism>
<proteinExistence type="inferred from homology"/>
<evidence type="ECO:0000313" key="7">
    <source>
        <dbReference type="EMBL" id="AWL03127.1"/>
    </source>
</evidence>
<dbReference type="CDD" id="cd16341">
    <property type="entry name" value="FdhE"/>
    <property type="match status" value="1"/>
</dbReference>
<dbReference type="InterPro" id="IPR056796">
    <property type="entry name" value="FdhE_C"/>
</dbReference>
<dbReference type="GO" id="GO:0051604">
    <property type="term" value="P:protein maturation"/>
    <property type="evidence" value="ECO:0007669"/>
    <property type="project" value="TreeGrafter"/>
</dbReference>
<comment type="similarity">
    <text evidence="2">Belongs to the FdhE family.</text>
</comment>
<accession>A0A2S2DCR0</accession>
<dbReference type="GO" id="GO:0005829">
    <property type="term" value="C:cytosol"/>
    <property type="evidence" value="ECO:0007669"/>
    <property type="project" value="TreeGrafter"/>
</dbReference>
<evidence type="ECO:0000256" key="3">
    <source>
        <dbReference type="SAM" id="MobiDB-lite"/>
    </source>
</evidence>
<comment type="function">
    <text evidence="2">Necessary for formate dehydrogenase activity.</text>
</comment>
<feature type="compositionally biased region" description="Acidic residues" evidence="3">
    <location>
        <begin position="326"/>
        <end position="335"/>
    </location>
</feature>
<dbReference type="RefSeq" id="WP_109343535.1">
    <property type="nucleotide sequence ID" value="NZ_CP029343.1"/>
</dbReference>
<evidence type="ECO:0000259" key="5">
    <source>
        <dbReference type="Pfam" id="PF24859"/>
    </source>
</evidence>
<gene>
    <name evidence="2 7" type="primary">fdhE</name>
    <name evidence="7" type="ORF">DIR46_00750</name>
</gene>
<dbReference type="Proteomes" id="UP000245820">
    <property type="component" value="Chromosome"/>
</dbReference>
<evidence type="ECO:0000259" key="4">
    <source>
        <dbReference type="Pfam" id="PF04216"/>
    </source>
</evidence>
<dbReference type="NCBIfam" id="TIGR01562">
    <property type="entry name" value="FdhE"/>
    <property type="match status" value="1"/>
</dbReference>
<feature type="domain" description="FdhE C-terminal" evidence="6">
    <location>
        <begin position="236"/>
        <end position="322"/>
    </location>
</feature>